<keyword evidence="2" id="KW-0378">Hydrolase</keyword>
<organism evidence="2 3">
    <name type="scientific">Actinoalloteichus fjordicus</name>
    <dbReference type="NCBI Taxonomy" id="1612552"/>
    <lineage>
        <taxon>Bacteria</taxon>
        <taxon>Bacillati</taxon>
        <taxon>Actinomycetota</taxon>
        <taxon>Actinomycetes</taxon>
        <taxon>Pseudonocardiales</taxon>
        <taxon>Pseudonocardiaceae</taxon>
        <taxon>Actinoalloteichus</taxon>
    </lineage>
</organism>
<dbReference type="InterPro" id="IPR000639">
    <property type="entry name" value="Epox_hydrolase-like"/>
</dbReference>
<dbReference type="InterPro" id="IPR050266">
    <property type="entry name" value="AB_hydrolase_sf"/>
</dbReference>
<dbReference type="InterPro" id="IPR029058">
    <property type="entry name" value="AB_hydrolase_fold"/>
</dbReference>
<evidence type="ECO:0000313" key="2">
    <source>
        <dbReference type="EMBL" id="APU14744.1"/>
    </source>
</evidence>
<evidence type="ECO:0000313" key="3">
    <source>
        <dbReference type="Proteomes" id="UP000185511"/>
    </source>
</evidence>
<dbReference type="GO" id="GO:0016787">
    <property type="term" value="F:hydrolase activity"/>
    <property type="evidence" value="ECO:0007669"/>
    <property type="project" value="UniProtKB-KW"/>
</dbReference>
<dbReference type="Pfam" id="PF00561">
    <property type="entry name" value="Abhydrolase_1"/>
    <property type="match status" value="1"/>
</dbReference>
<keyword evidence="2" id="KW-0012">Acyltransferase</keyword>
<reference evidence="3" key="1">
    <citation type="submission" date="2016-06" db="EMBL/GenBank/DDBJ databases">
        <title>Complete genome sequence of Actinoalloteichus fjordicus DSM 46855 (=ADI127-17), type strain of the new species Actinoalloteichus fjordicus.</title>
        <authorList>
            <person name="Ruckert C."/>
            <person name="Nouioui I."/>
            <person name="Willmese J."/>
            <person name="van Wezel G."/>
            <person name="Klenk H.-P."/>
            <person name="Kalinowski J."/>
            <person name="Zotchev S.B."/>
        </authorList>
    </citation>
    <scope>NUCLEOTIDE SEQUENCE [LARGE SCALE GENOMIC DNA]</scope>
    <source>
        <strain evidence="3">ADI127-7</strain>
    </source>
</reference>
<dbReference type="PRINTS" id="PR00111">
    <property type="entry name" value="ABHYDROLASE"/>
</dbReference>
<gene>
    <name evidence="2" type="ORF">UA74_13430</name>
</gene>
<dbReference type="InterPro" id="IPR000073">
    <property type="entry name" value="AB_hydrolase_1"/>
</dbReference>
<protein>
    <submittedName>
        <fullName evidence="2">Hydrolase or acyltransferase of alpha/beta superfamily</fullName>
    </submittedName>
</protein>
<dbReference type="PANTHER" id="PTHR43798">
    <property type="entry name" value="MONOACYLGLYCEROL LIPASE"/>
    <property type="match status" value="1"/>
</dbReference>
<accession>A0AAC9LEE8</accession>
<evidence type="ECO:0000259" key="1">
    <source>
        <dbReference type="Pfam" id="PF00561"/>
    </source>
</evidence>
<dbReference type="Gene3D" id="3.40.50.1820">
    <property type="entry name" value="alpha/beta hydrolase"/>
    <property type="match status" value="1"/>
</dbReference>
<dbReference type="EMBL" id="CP016076">
    <property type="protein sequence ID" value="APU14744.1"/>
    <property type="molecule type" value="Genomic_DNA"/>
</dbReference>
<keyword evidence="2" id="KW-0808">Transferase</keyword>
<dbReference type="PRINTS" id="PR00412">
    <property type="entry name" value="EPOXHYDRLASE"/>
</dbReference>
<dbReference type="SUPFAM" id="SSF53474">
    <property type="entry name" value="alpha/beta-Hydrolases"/>
    <property type="match status" value="1"/>
</dbReference>
<dbReference type="GO" id="GO:0016746">
    <property type="term" value="F:acyltransferase activity"/>
    <property type="evidence" value="ECO:0007669"/>
    <property type="project" value="UniProtKB-KW"/>
</dbReference>
<dbReference type="Proteomes" id="UP000185511">
    <property type="component" value="Chromosome"/>
</dbReference>
<sequence length="272" mass="29134">MRTLSHEDGTTAYRDVGEGPPVLLVHGHPFDGSMWDPQVEHLAAAGRRVIVPDLRGYGRSAVTAGEVTLDVFARDLAALLDHLDVERVVLGGLSMGGQIVMEFHRLFPERISGLLLAAASARADDTEGRQSRVDTAERIEWEGMAGYSDELLPRMIAPTTVATDPQVVAHVRRMMRGAPATGAAAALRGRARRQDYVASLAGVSVPTLIVVGTEDDFTPVAEAELMHERITGSTLAVIEGAGHLPNLERTAEFHEALACLLTASDTTREATA</sequence>
<proteinExistence type="predicted"/>
<dbReference type="RefSeq" id="WP_075740550.1">
    <property type="nucleotide sequence ID" value="NZ_CP016076.1"/>
</dbReference>
<keyword evidence="3" id="KW-1185">Reference proteome</keyword>
<name>A0AAC9LEE8_9PSEU</name>
<dbReference type="KEGG" id="acad:UA74_13430"/>
<feature type="domain" description="AB hydrolase-1" evidence="1">
    <location>
        <begin position="20"/>
        <end position="249"/>
    </location>
</feature>
<dbReference type="AlphaFoldDB" id="A0AAC9LEE8"/>